<feature type="transmembrane region" description="Helical" evidence="1">
    <location>
        <begin position="6"/>
        <end position="29"/>
    </location>
</feature>
<protein>
    <submittedName>
        <fullName evidence="2">Uncharacterized protein</fullName>
    </submittedName>
</protein>
<dbReference type="Proteomes" id="UP000494329">
    <property type="component" value="Unassembled WGS sequence"/>
</dbReference>
<keyword evidence="1" id="KW-0472">Membrane</keyword>
<keyword evidence="1" id="KW-0812">Transmembrane</keyword>
<name>A0A6J5DZ20_9BURK</name>
<proteinExistence type="predicted"/>
<sequence length="62" mass="6801">MIHYGNFTISYVMLGFVCLVTLMLIGVIAAMHVRQKYDPNLVAALIGGFLCFLLLEALPALT</sequence>
<keyword evidence="3" id="KW-1185">Reference proteome</keyword>
<evidence type="ECO:0000313" key="3">
    <source>
        <dbReference type="Proteomes" id="UP000494329"/>
    </source>
</evidence>
<reference evidence="2 3" key="1">
    <citation type="submission" date="2020-04" db="EMBL/GenBank/DDBJ databases">
        <authorList>
            <person name="De Canck E."/>
        </authorList>
    </citation>
    <scope>NUCLEOTIDE SEQUENCE [LARGE SCALE GENOMIC DNA]</scope>
    <source>
        <strain evidence="2 3">LMG 29739</strain>
    </source>
</reference>
<organism evidence="2 3">
    <name type="scientific">Paraburkholderia solisilvae</name>
    <dbReference type="NCBI Taxonomy" id="624376"/>
    <lineage>
        <taxon>Bacteria</taxon>
        <taxon>Pseudomonadati</taxon>
        <taxon>Pseudomonadota</taxon>
        <taxon>Betaproteobacteria</taxon>
        <taxon>Burkholderiales</taxon>
        <taxon>Burkholderiaceae</taxon>
        <taxon>Paraburkholderia</taxon>
    </lineage>
</organism>
<accession>A0A6J5DZ20</accession>
<dbReference type="RefSeq" id="WP_175111824.1">
    <property type="nucleotide sequence ID" value="NZ_CADIKF010000023.1"/>
</dbReference>
<dbReference type="AlphaFoldDB" id="A0A6J5DZ20"/>
<feature type="transmembrane region" description="Helical" evidence="1">
    <location>
        <begin position="41"/>
        <end position="61"/>
    </location>
</feature>
<dbReference type="EMBL" id="CADIKF010000023">
    <property type="protein sequence ID" value="CAB3759308.1"/>
    <property type="molecule type" value="Genomic_DNA"/>
</dbReference>
<gene>
    <name evidence="2" type="ORF">LMG29739_03120</name>
</gene>
<keyword evidence="1" id="KW-1133">Transmembrane helix</keyword>
<evidence type="ECO:0000313" key="2">
    <source>
        <dbReference type="EMBL" id="CAB3759308.1"/>
    </source>
</evidence>
<evidence type="ECO:0000256" key="1">
    <source>
        <dbReference type="SAM" id="Phobius"/>
    </source>
</evidence>